<feature type="transmembrane region" description="Helical" evidence="1">
    <location>
        <begin position="36"/>
        <end position="55"/>
    </location>
</feature>
<dbReference type="AlphaFoldDB" id="D3QBQ9"/>
<name>D3QBQ9_STANL</name>
<keyword evidence="3" id="KW-1185">Reference proteome</keyword>
<reference evidence="2 3" key="1">
    <citation type="journal article" date="2009" name="Stand. Genomic Sci.">
        <title>Complete genome sequence of Stackebrandtia nassauensis type strain (LLR-40K-21).</title>
        <authorList>
            <person name="Munk C."/>
            <person name="Lapidus A."/>
            <person name="Copeland A."/>
            <person name="Jando M."/>
            <person name="Mayilraj S."/>
            <person name="Glavina Del Rio T."/>
            <person name="Nolan M."/>
            <person name="Chen F."/>
            <person name="Lucas S."/>
            <person name="Tice H."/>
            <person name="Cheng J.F."/>
            <person name="Han C."/>
            <person name="Detter J.C."/>
            <person name="Bruce D."/>
            <person name="Goodwin L."/>
            <person name="Chain P."/>
            <person name="Pitluck S."/>
            <person name="Goker M."/>
            <person name="Ovchinikova G."/>
            <person name="Pati A."/>
            <person name="Ivanova N."/>
            <person name="Mavromatis K."/>
            <person name="Chen A."/>
            <person name="Palaniappan K."/>
            <person name="Land M."/>
            <person name="Hauser L."/>
            <person name="Chang Y.J."/>
            <person name="Jeffries C.D."/>
            <person name="Bristow J."/>
            <person name="Eisen J.A."/>
            <person name="Markowitz V."/>
            <person name="Hugenholtz P."/>
            <person name="Kyrpides N.C."/>
            <person name="Klenk H.P."/>
        </authorList>
    </citation>
    <scope>NUCLEOTIDE SEQUENCE [LARGE SCALE GENOMIC DNA]</scope>
    <source>
        <strain evidence="3">DSM 44728 / CIP 108903 / NRRL B-16338 / NBRC 102104 / LLR-40K-21</strain>
    </source>
</reference>
<sequence>MTIATVVLFAQAIGLLGLSVWLVVLALTQQETSVGAGFAEAVIALGVGVLLGAAARSMRQGRSGLRGAAIFIQLMFLPLGYYLAKADLWAFAIPAWLVGAGTAVLLLLPSTRQSVGVD</sequence>
<feature type="transmembrane region" description="Helical" evidence="1">
    <location>
        <begin position="89"/>
        <end position="108"/>
    </location>
</feature>
<proteinExistence type="predicted"/>
<feature type="transmembrane region" description="Helical" evidence="1">
    <location>
        <begin position="67"/>
        <end position="83"/>
    </location>
</feature>
<keyword evidence="1" id="KW-0472">Membrane</keyword>
<dbReference type="EMBL" id="CP001778">
    <property type="protein sequence ID" value="ADD44798.1"/>
    <property type="molecule type" value="Genomic_DNA"/>
</dbReference>
<protein>
    <submittedName>
        <fullName evidence="2">Uncharacterized protein</fullName>
    </submittedName>
</protein>
<organism evidence="2 3">
    <name type="scientific">Stackebrandtia nassauensis (strain DSM 44728 / CIP 108903 / NRRL B-16338 / NBRC 102104 / LLR-40K-21)</name>
    <dbReference type="NCBI Taxonomy" id="446470"/>
    <lineage>
        <taxon>Bacteria</taxon>
        <taxon>Bacillati</taxon>
        <taxon>Actinomycetota</taxon>
        <taxon>Actinomycetes</taxon>
        <taxon>Glycomycetales</taxon>
        <taxon>Glycomycetaceae</taxon>
        <taxon>Stackebrandtia</taxon>
    </lineage>
</organism>
<dbReference type="Proteomes" id="UP000000844">
    <property type="component" value="Chromosome"/>
</dbReference>
<dbReference type="KEGG" id="sna:Snas_5163"/>
<evidence type="ECO:0000256" key="1">
    <source>
        <dbReference type="SAM" id="Phobius"/>
    </source>
</evidence>
<keyword evidence="1" id="KW-1133">Transmembrane helix</keyword>
<gene>
    <name evidence="2" type="ordered locus">Snas_5163</name>
</gene>
<dbReference type="HOGENOM" id="CLU_2071695_0_0_11"/>
<evidence type="ECO:0000313" key="2">
    <source>
        <dbReference type="EMBL" id="ADD44798.1"/>
    </source>
</evidence>
<evidence type="ECO:0000313" key="3">
    <source>
        <dbReference type="Proteomes" id="UP000000844"/>
    </source>
</evidence>
<keyword evidence="1" id="KW-0812">Transmembrane</keyword>
<accession>D3QBQ9</accession>